<dbReference type="SUPFAM" id="SSF81606">
    <property type="entry name" value="PP2C-like"/>
    <property type="match status" value="1"/>
</dbReference>
<dbReference type="PROSITE" id="PS50006">
    <property type="entry name" value="FHA_DOMAIN"/>
    <property type="match status" value="1"/>
</dbReference>
<proteinExistence type="predicted"/>
<dbReference type="EC" id="3.1.3.16" evidence="3"/>
<reference evidence="11" key="2">
    <citation type="journal article" date="2024" name="Plant">
        <title>Genomic evolution and insights into agronomic trait innovations of Sesamum species.</title>
        <authorList>
            <person name="Miao H."/>
            <person name="Wang L."/>
            <person name="Qu L."/>
            <person name="Liu H."/>
            <person name="Sun Y."/>
            <person name="Le M."/>
            <person name="Wang Q."/>
            <person name="Wei S."/>
            <person name="Zheng Y."/>
            <person name="Lin W."/>
            <person name="Duan Y."/>
            <person name="Cao H."/>
            <person name="Xiong S."/>
            <person name="Wang X."/>
            <person name="Wei L."/>
            <person name="Li C."/>
            <person name="Ma Q."/>
            <person name="Ju M."/>
            <person name="Zhao R."/>
            <person name="Li G."/>
            <person name="Mu C."/>
            <person name="Tian Q."/>
            <person name="Mei H."/>
            <person name="Zhang T."/>
            <person name="Gao T."/>
            <person name="Zhang H."/>
        </authorList>
    </citation>
    <scope>NUCLEOTIDE SEQUENCE</scope>
    <source>
        <strain evidence="11">G01</strain>
    </source>
</reference>
<dbReference type="GO" id="GO:0004722">
    <property type="term" value="F:protein serine/threonine phosphatase activity"/>
    <property type="evidence" value="ECO:0007669"/>
    <property type="project" value="UniProtKB-EC"/>
</dbReference>
<dbReference type="InterPro" id="IPR036457">
    <property type="entry name" value="PPM-type-like_dom_sf"/>
</dbReference>
<keyword evidence="6" id="KW-0460">Magnesium</keyword>
<dbReference type="GO" id="GO:0046872">
    <property type="term" value="F:metal ion binding"/>
    <property type="evidence" value="ECO:0007669"/>
    <property type="project" value="UniProtKB-KW"/>
</dbReference>
<dbReference type="InterPro" id="IPR008984">
    <property type="entry name" value="SMAD_FHA_dom_sf"/>
</dbReference>
<name>A0AAW2LX32_9LAMI</name>
<dbReference type="InterPro" id="IPR000222">
    <property type="entry name" value="PP2C_BS"/>
</dbReference>
<accession>A0AAW2LX32</accession>
<keyword evidence="8" id="KW-0464">Manganese</keyword>
<dbReference type="PANTHER" id="PTHR13832">
    <property type="entry name" value="PROTEIN PHOSPHATASE 2C"/>
    <property type="match status" value="1"/>
</dbReference>
<dbReference type="CDD" id="cd22678">
    <property type="entry name" value="FHA_PP2C70-like"/>
    <property type="match status" value="1"/>
</dbReference>
<dbReference type="SUPFAM" id="SSF49879">
    <property type="entry name" value="SMAD/FHA domain"/>
    <property type="match status" value="1"/>
</dbReference>
<evidence type="ECO:0000259" key="10">
    <source>
        <dbReference type="PROSITE" id="PS51746"/>
    </source>
</evidence>
<evidence type="ECO:0000256" key="6">
    <source>
        <dbReference type="ARBA" id="ARBA00022842"/>
    </source>
</evidence>
<dbReference type="EMBL" id="JACGWK010000012">
    <property type="protein sequence ID" value="KAL0323566.1"/>
    <property type="molecule type" value="Genomic_DNA"/>
</dbReference>
<dbReference type="Pfam" id="PF00498">
    <property type="entry name" value="FHA"/>
    <property type="match status" value="1"/>
</dbReference>
<evidence type="ECO:0000256" key="8">
    <source>
        <dbReference type="ARBA" id="ARBA00023211"/>
    </source>
</evidence>
<evidence type="ECO:0000259" key="9">
    <source>
        <dbReference type="PROSITE" id="PS50006"/>
    </source>
</evidence>
<keyword evidence="7" id="KW-0904">Protein phosphatase</keyword>
<dbReference type="InterPro" id="IPR015655">
    <property type="entry name" value="PP2C"/>
</dbReference>
<evidence type="ECO:0000256" key="1">
    <source>
        <dbReference type="ARBA" id="ARBA00001936"/>
    </source>
</evidence>
<sequence length="657" mass="72889">MRPFQSGLLAEPKNTESGSIVGWYAVTIRWRRRCALAAAALGTIIRLGYCHTDSYAAAHHNPHPHRLQVQTMAPLPLTLPSRRSPPLLRPDQVKCMLMIGVYLNCNVFRHLTYFSKGLVFLIKLSFSQLFRPVDDIERPLIVGDLGVVESQNNASTLSNFAEQAGRQTEGGERKSYSLLAPGDSLFLISQILQMILWWVRLLSVHMQQISLVKSGYLKKEKISLLAQKCGADKDSFRDFVPTYTDNRGSILMLEVISGASRGLQHSMQSTNTSKLPVTIGRVSPGDVILKDSEVSGKHAMINWNVNKLKWELVDMGSLNGTFLNSQAVHLPQSGSRHWSNPVELSNGDVITLGTTSKIQVHITAQAECKIPFGVGLASDPMALRRGGKKLPMEDVCYYQWPLPGMDQFGLFGICDGHGGVDAATSVSKIMPEVIAGILSVSFRRERVLSQCDASDVLREAFYQTEARINNYYEGCTATVLLVWADGHKNFYAQCANVGDSACVMNIEGKQIKMTEDHRITSHSERLRIQALGPPLRDGETRICGINLARMLGDKFLKEQDTRFSSEPYISEVVCIEQSSKGFALLASDGFWDVINIKKAVQLVHQTMERTAADKENPAEKIANILLSEARTLRTKDNTSIIFLDFASSRIHSCKLDS</sequence>
<feature type="domain" description="FHA" evidence="9">
    <location>
        <begin position="277"/>
        <end position="328"/>
    </location>
</feature>
<dbReference type="InterPro" id="IPR000253">
    <property type="entry name" value="FHA_dom"/>
</dbReference>
<dbReference type="CDD" id="cd00143">
    <property type="entry name" value="PP2Cc"/>
    <property type="match status" value="1"/>
</dbReference>
<evidence type="ECO:0000313" key="11">
    <source>
        <dbReference type="EMBL" id="KAL0323566.1"/>
    </source>
</evidence>
<gene>
    <name evidence="11" type="ORF">Sangu_1975900</name>
</gene>
<evidence type="ECO:0000256" key="3">
    <source>
        <dbReference type="ARBA" id="ARBA00013081"/>
    </source>
</evidence>
<dbReference type="Pfam" id="PF00481">
    <property type="entry name" value="PP2C"/>
    <property type="match status" value="1"/>
</dbReference>
<evidence type="ECO:0000256" key="5">
    <source>
        <dbReference type="ARBA" id="ARBA00022801"/>
    </source>
</evidence>
<organism evidence="11">
    <name type="scientific">Sesamum angustifolium</name>
    <dbReference type="NCBI Taxonomy" id="2727405"/>
    <lineage>
        <taxon>Eukaryota</taxon>
        <taxon>Viridiplantae</taxon>
        <taxon>Streptophyta</taxon>
        <taxon>Embryophyta</taxon>
        <taxon>Tracheophyta</taxon>
        <taxon>Spermatophyta</taxon>
        <taxon>Magnoliopsida</taxon>
        <taxon>eudicotyledons</taxon>
        <taxon>Gunneridae</taxon>
        <taxon>Pentapetalae</taxon>
        <taxon>asterids</taxon>
        <taxon>lamiids</taxon>
        <taxon>Lamiales</taxon>
        <taxon>Pedaliaceae</taxon>
        <taxon>Sesamum</taxon>
    </lineage>
</organism>
<dbReference type="InterPro" id="IPR001932">
    <property type="entry name" value="PPM-type_phosphatase-like_dom"/>
</dbReference>
<dbReference type="AlphaFoldDB" id="A0AAW2LX32"/>
<dbReference type="PANTHER" id="PTHR13832:SF643">
    <property type="entry name" value="PROTEIN PHOSPHATASE 2C-RELATED"/>
    <property type="match status" value="1"/>
</dbReference>
<dbReference type="PROSITE" id="PS01032">
    <property type="entry name" value="PPM_1"/>
    <property type="match status" value="1"/>
</dbReference>
<comment type="cofactor">
    <cofactor evidence="2">
        <name>Mg(2+)</name>
        <dbReference type="ChEBI" id="CHEBI:18420"/>
    </cofactor>
</comment>
<dbReference type="FunFam" id="3.60.40.10:FF:000047">
    <property type="entry name" value="Protein phosphatase 2C 70"/>
    <property type="match status" value="1"/>
</dbReference>
<dbReference type="Gene3D" id="3.60.40.10">
    <property type="entry name" value="PPM-type phosphatase domain"/>
    <property type="match status" value="1"/>
</dbReference>
<feature type="domain" description="PPM-type phosphatase" evidence="10">
    <location>
        <begin position="373"/>
        <end position="645"/>
    </location>
</feature>
<evidence type="ECO:0000256" key="7">
    <source>
        <dbReference type="ARBA" id="ARBA00022912"/>
    </source>
</evidence>
<evidence type="ECO:0000256" key="2">
    <source>
        <dbReference type="ARBA" id="ARBA00001946"/>
    </source>
</evidence>
<dbReference type="PROSITE" id="PS51746">
    <property type="entry name" value="PPM_2"/>
    <property type="match status" value="1"/>
</dbReference>
<comment type="caution">
    <text evidence="11">The sequence shown here is derived from an EMBL/GenBank/DDBJ whole genome shotgun (WGS) entry which is preliminary data.</text>
</comment>
<evidence type="ECO:0000256" key="4">
    <source>
        <dbReference type="ARBA" id="ARBA00022723"/>
    </source>
</evidence>
<dbReference type="SMART" id="SM00332">
    <property type="entry name" value="PP2Cc"/>
    <property type="match status" value="1"/>
</dbReference>
<dbReference type="Gene3D" id="2.60.200.20">
    <property type="match status" value="1"/>
</dbReference>
<reference evidence="11" key="1">
    <citation type="submission" date="2020-06" db="EMBL/GenBank/DDBJ databases">
        <authorList>
            <person name="Li T."/>
            <person name="Hu X."/>
            <person name="Zhang T."/>
            <person name="Song X."/>
            <person name="Zhang H."/>
            <person name="Dai N."/>
            <person name="Sheng W."/>
            <person name="Hou X."/>
            <person name="Wei L."/>
        </authorList>
    </citation>
    <scope>NUCLEOTIDE SEQUENCE</scope>
    <source>
        <strain evidence="11">G01</strain>
        <tissue evidence="11">Leaf</tissue>
    </source>
</reference>
<dbReference type="FunFam" id="2.60.200.20:FF:000035">
    <property type="entry name" value="Protein phosphatase 2C 70"/>
    <property type="match status" value="1"/>
</dbReference>
<keyword evidence="4" id="KW-0479">Metal-binding</keyword>
<protein>
    <recommendedName>
        <fullName evidence="3">protein-serine/threonine phosphatase</fullName>
        <ecNumber evidence="3">3.1.3.16</ecNumber>
    </recommendedName>
</protein>
<dbReference type="SMART" id="SM00240">
    <property type="entry name" value="FHA"/>
    <property type="match status" value="1"/>
</dbReference>
<comment type="cofactor">
    <cofactor evidence="1">
        <name>Mn(2+)</name>
        <dbReference type="ChEBI" id="CHEBI:29035"/>
    </cofactor>
</comment>
<keyword evidence="5" id="KW-0378">Hydrolase</keyword>